<keyword evidence="2" id="KW-0808">Transferase</keyword>
<keyword evidence="1" id="KW-0328">Glycosyltransferase</keyword>
<dbReference type="SUPFAM" id="SSF53756">
    <property type="entry name" value="UDP-Glycosyltransferase/glycogen phosphorylase"/>
    <property type="match status" value="1"/>
</dbReference>
<reference evidence="5 6" key="1">
    <citation type="submission" date="2021-07" db="EMBL/GenBank/DDBJ databases">
        <title>Actinomadura sp. PM05-2 isolated from lichen.</title>
        <authorList>
            <person name="Somphong A."/>
            <person name="Phongsopitanun W."/>
            <person name="Tanasupawat S."/>
            <person name="Peongsungnone V."/>
        </authorList>
    </citation>
    <scope>NUCLEOTIDE SEQUENCE [LARGE SCALE GENOMIC DNA]</scope>
    <source>
        <strain evidence="5 6">PM05-2</strain>
    </source>
</reference>
<dbReference type="Pfam" id="PF00534">
    <property type="entry name" value="Glycos_transf_1"/>
    <property type="match status" value="1"/>
</dbReference>
<organism evidence="5 6">
    <name type="scientific">Actinomadura parmotrematis</name>
    <dbReference type="NCBI Taxonomy" id="2864039"/>
    <lineage>
        <taxon>Bacteria</taxon>
        <taxon>Bacillati</taxon>
        <taxon>Actinomycetota</taxon>
        <taxon>Actinomycetes</taxon>
        <taxon>Streptosporangiales</taxon>
        <taxon>Thermomonosporaceae</taxon>
        <taxon>Actinomadura</taxon>
    </lineage>
</organism>
<gene>
    <name evidence="5" type="ORF">K1Y72_11645</name>
</gene>
<evidence type="ECO:0000313" key="6">
    <source>
        <dbReference type="Proteomes" id="UP000774570"/>
    </source>
</evidence>
<dbReference type="InterPro" id="IPR028098">
    <property type="entry name" value="Glyco_trans_4-like_N"/>
</dbReference>
<dbReference type="InterPro" id="IPR050194">
    <property type="entry name" value="Glycosyltransferase_grp1"/>
</dbReference>
<dbReference type="PANTHER" id="PTHR45947:SF3">
    <property type="entry name" value="SULFOQUINOVOSYL TRANSFERASE SQD2"/>
    <property type="match status" value="1"/>
</dbReference>
<name>A0ABS7FRT4_9ACTN</name>
<accession>A0ABS7FRT4</accession>
<feature type="domain" description="Glycosyltransferase subfamily 4-like N-terminal" evidence="4">
    <location>
        <begin position="15"/>
        <end position="173"/>
    </location>
</feature>
<sequence>MRILHVSDCFLPRLGGIEVQVDGLARAQRAAGHDVAVATATPERPGDGAGAVPPFPVDRLVAPLPWELPVGRSLAPVLGARKPDVVHVHAGAVSPFAWRAVRRAGRAGVPVVLTVHSLWGPFSRACYRVLFAAWARRGGLVVTTVSEAAAVPIRRVVDGRVPVRVVSNGIDVAHWREDFATHAHLRVRGADRLHVVAVGRLAPRKEPMRLLRLLRDVGARAPIRATVVGDGPARRRMERYARRHRMGWVRFTGRLDRPAVRAVLAGADVFLAPASRESFGLAALEARLAGLPVVARAASGVADFVEPGREGLLGRSGADLAAALLRLAADPALRHGMAAHNRTTAPVRCTWPAVLSAFDGCYEAASAKTPLAHL</sequence>
<comment type="caution">
    <text evidence="5">The sequence shown here is derived from an EMBL/GenBank/DDBJ whole genome shotgun (WGS) entry which is preliminary data.</text>
</comment>
<keyword evidence="6" id="KW-1185">Reference proteome</keyword>
<dbReference type="Gene3D" id="3.40.50.2000">
    <property type="entry name" value="Glycogen Phosphorylase B"/>
    <property type="match status" value="2"/>
</dbReference>
<evidence type="ECO:0000313" key="5">
    <source>
        <dbReference type="EMBL" id="MBW8483026.1"/>
    </source>
</evidence>
<dbReference type="Proteomes" id="UP000774570">
    <property type="component" value="Unassembled WGS sequence"/>
</dbReference>
<proteinExistence type="predicted"/>
<evidence type="ECO:0000259" key="4">
    <source>
        <dbReference type="Pfam" id="PF13439"/>
    </source>
</evidence>
<dbReference type="InterPro" id="IPR001296">
    <property type="entry name" value="Glyco_trans_1"/>
</dbReference>
<dbReference type="RefSeq" id="WP_220165946.1">
    <property type="nucleotide sequence ID" value="NZ_JAIBOA010000006.1"/>
</dbReference>
<evidence type="ECO:0000259" key="3">
    <source>
        <dbReference type="Pfam" id="PF00534"/>
    </source>
</evidence>
<dbReference type="Pfam" id="PF13439">
    <property type="entry name" value="Glyco_transf_4"/>
    <property type="match status" value="1"/>
</dbReference>
<evidence type="ECO:0000256" key="1">
    <source>
        <dbReference type="ARBA" id="ARBA00022676"/>
    </source>
</evidence>
<dbReference type="EMBL" id="JAIBOA010000006">
    <property type="protein sequence ID" value="MBW8483026.1"/>
    <property type="molecule type" value="Genomic_DNA"/>
</dbReference>
<protein>
    <submittedName>
        <fullName evidence="5">Glycosyltransferase family 4 protein</fullName>
    </submittedName>
</protein>
<evidence type="ECO:0000256" key="2">
    <source>
        <dbReference type="ARBA" id="ARBA00022679"/>
    </source>
</evidence>
<feature type="domain" description="Glycosyl transferase family 1" evidence="3">
    <location>
        <begin position="193"/>
        <end position="341"/>
    </location>
</feature>
<dbReference type="PANTHER" id="PTHR45947">
    <property type="entry name" value="SULFOQUINOVOSYL TRANSFERASE SQD2"/>
    <property type="match status" value="1"/>
</dbReference>
<dbReference type="CDD" id="cd03801">
    <property type="entry name" value="GT4_PimA-like"/>
    <property type="match status" value="1"/>
</dbReference>